<dbReference type="STRING" id="690850.Desaf_2382"/>
<gene>
    <name evidence="1" type="ORF">Desaf_2382</name>
</gene>
<reference evidence="1 2" key="1">
    <citation type="journal article" date="2011" name="J. Bacteriol.">
        <title>Genome sequence of the mercury-methylating and pleomorphic Desulfovibrio africanus Strain Walvis Bay.</title>
        <authorList>
            <person name="Brown S.D."/>
            <person name="Wall J.D."/>
            <person name="Kucken A.M."/>
            <person name="Gilmour C.C."/>
            <person name="Podar M."/>
            <person name="Brandt C.C."/>
            <person name="Teshima H."/>
            <person name="Detter J.C."/>
            <person name="Han C.S."/>
            <person name="Land M.L."/>
            <person name="Lucas S."/>
            <person name="Han J."/>
            <person name="Pennacchio L."/>
            <person name="Nolan M."/>
            <person name="Pitluck S."/>
            <person name="Woyke T."/>
            <person name="Goodwin L."/>
            <person name="Palumbo A.V."/>
            <person name="Elias D.A."/>
        </authorList>
    </citation>
    <scope>NUCLEOTIDE SEQUENCE [LARGE SCALE GENOMIC DNA]</scope>
    <source>
        <strain evidence="1 2">Walvis Bay</strain>
    </source>
</reference>
<dbReference type="HOGENOM" id="CLU_3403150_0_0_7"/>
<dbReference type="KEGG" id="daf:Desaf_2382"/>
<sequence>MRRIMSAVRCQGRIFFILDCTEPSGPGKKP</sequence>
<keyword evidence="2" id="KW-1185">Reference proteome</keyword>
<accession>F3YY04</accession>
<proteinExistence type="predicted"/>
<dbReference type="Proteomes" id="UP000007844">
    <property type="component" value="Chromosome"/>
</dbReference>
<evidence type="ECO:0000313" key="1">
    <source>
        <dbReference type="EMBL" id="EGJ50706.1"/>
    </source>
</evidence>
<name>F3YY04_DESAF</name>
<dbReference type="AlphaFoldDB" id="F3YY04"/>
<organism evidence="1 2">
    <name type="scientific">Desulfocurvibacter africanus subsp. africanus str. Walvis Bay</name>
    <dbReference type="NCBI Taxonomy" id="690850"/>
    <lineage>
        <taxon>Bacteria</taxon>
        <taxon>Pseudomonadati</taxon>
        <taxon>Thermodesulfobacteriota</taxon>
        <taxon>Desulfovibrionia</taxon>
        <taxon>Desulfovibrionales</taxon>
        <taxon>Desulfovibrionaceae</taxon>
        <taxon>Desulfocurvibacter</taxon>
    </lineage>
</organism>
<evidence type="ECO:0000313" key="2">
    <source>
        <dbReference type="Proteomes" id="UP000007844"/>
    </source>
</evidence>
<dbReference type="EMBL" id="CP003221">
    <property type="protein sequence ID" value="EGJ50706.1"/>
    <property type="molecule type" value="Genomic_DNA"/>
</dbReference>
<protein>
    <submittedName>
        <fullName evidence="1">Uncharacterized protein</fullName>
    </submittedName>
</protein>